<dbReference type="AlphaFoldDB" id="A0A402D258"/>
<dbReference type="Proteomes" id="UP000287394">
    <property type="component" value="Chromosome"/>
</dbReference>
<protein>
    <submittedName>
        <fullName evidence="1">Uncharacterized protein</fullName>
    </submittedName>
</protein>
<dbReference type="KEGG" id="ccot:CCAX7_21730"/>
<gene>
    <name evidence="1" type="ORF">CCAX7_21730</name>
</gene>
<sequence>MDVLRQRLGKRDLEQGFAQDRLALRAKRAQSCFPDKKMTALKIQNEDEIGGAGQDGVQDPRLTFGVLGVRQVCAWERI</sequence>
<dbReference type="EMBL" id="AP025739">
    <property type="protein sequence ID" value="BDI30122.1"/>
    <property type="molecule type" value="Genomic_DNA"/>
</dbReference>
<evidence type="ECO:0000313" key="2">
    <source>
        <dbReference type="Proteomes" id="UP000287394"/>
    </source>
</evidence>
<organism evidence="1 2">
    <name type="scientific">Capsulimonas corticalis</name>
    <dbReference type="NCBI Taxonomy" id="2219043"/>
    <lineage>
        <taxon>Bacteria</taxon>
        <taxon>Bacillati</taxon>
        <taxon>Armatimonadota</taxon>
        <taxon>Armatimonadia</taxon>
        <taxon>Capsulimonadales</taxon>
        <taxon>Capsulimonadaceae</taxon>
        <taxon>Capsulimonas</taxon>
    </lineage>
</organism>
<accession>A0A402D258</accession>
<name>A0A402D258_9BACT</name>
<reference evidence="1 2" key="1">
    <citation type="journal article" date="2019" name="Int. J. Syst. Evol. Microbiol.">
        <title>Capsulimonas corticalis gen. nov., sp. nov., an aerobic capsulated bacterium, of a novel bacterial order, Capsulimonadales ord. nov., of the class Armatimonadia of the phylum Armatimonadetes.</title>
        <authorList>
            <person name="Li J."/>
            <person name="Kudo C."/>
            <person name="Tonouchi A."/>
        </authorList>
    </citation>
    <scope>NUCLEOTIDE SEQUENCE [LARGE SCALE GENOMIC DNA]</scope>
    <source>
        <strain evidence="1 2">AX-7</strain>
    </source>
</reference>
<proteinExistence type="predicted"/>
<evidence type="ECO:0000313" key="1">
    <source>
        <dbReference type="EMBL" id="BDI30122.1"/>
    </source>
</evidence>
<keyword evidence="2" id="KW-1185">Reference proteome</keyword>